<dbReference type="GO" id="GO:0003677">
    <property type="term" value="F:DNA binding"/>
    <property type="evidence" value="ECO:0007669"/>
    <property type="project" value="InterPro"/>
</dbReference>
<evidence type="ECO:0000259" key="1">
    <source>
        <dbReference type="SMART" id="SM00530"/>
    </source>
</evidence>
<comment type="caution">
    <text evidence="2">The sequence shown here is derived from an EMBL/GenBank/DDBJ whole genome shotgun (WGS) entry which is preliminary data.</text>
</comment>
<feature type="domain" description="HTH cro/C1-type" evidence="1">
    <location>
        <begin position="6"/>
        <end position="60"/>
    </location>
</feature>
<proteinExistence type="predicted"/>
<protein>
    <submittedName>
        <fullName evidence="2">Transcriptional regulator, XRE family</fullName>
    </submittedName>
</protein>
<gene>
    <name evidence="2" type="ORF">XBP1_2100026</name>
</gene>
<dbReference type="AlphaFoldDB" id="A0A077NF80"/>
<dbReference type="RefSeq" id="WP_038216625.1">
    <property type="nucleotide sequence ID" value="NZ_CAWLWN010000187.1"/>
</dbReference>
<accession>A0A077NF80</accession>
<dbReference type="InterPro" id="IPR010982">
    <property type="entry name" value="Lambda_DNA-bd_dom_sf"/>
</dbReference>
<dbReference type="EMBL" id="CBSW010000125">
    <property type="protein sequence ID" value="CDG96495.1"/>
    <property type="molecule type" value="Genomic_DNA"/>
</dbReference>
<dbReference type="SUPFAM" id="SSF47413">
    <property type="entry name" value="lambda repressor-like DNA-binding domains"/>
    <property type="match status" value="1"/>
</dbReference>
<dbReference type="CDD" id="cd00093">
    <property type="entry name" value="HTH_XRE"/>
    <property type="match status" value="1"/>
</dbReference>
<sequence>MQVCDRLRIERDKLGLTQSEMAKACGVAFRTYCDYEAGKTEPKASFFSQISELGADVMFILTGHRVAQGEISIEEQKLIENYRAMNEESRLNMQAVGSVFAQSIQDKRIKNE</sequence>
<reference evidence="2" key="1">
    <citation type="submission" date="2013-07" db="EMBL/GenBank/DDBJ databases">
        <title>Sub-species coevolution in mutualistic symbiosis.</title>
        <authorList>
            <person name="Murfin K."/>
            <person name="Klassen J."/>
            <person name="Lee M."/>
            <person name="Forst S."/>
            <person name="Stock P."/>
            <person name="Goodrich-Blair H."/>
        </authorList>
    </citation>
    <scope>NUCLEOTIDE SEQUENCE [LARGE SCALE GENOMIC DNA]</scope>
    <source>
        <strain evidence="2">Puntauvense</strain>
    </source>
</reference>
<dbReference type="HOGENOM" id="CLU_066192_23_4_6"/>
<dbReference type="Proteomes" id="UP000028511">
    <property type="component" value="Unassembled WGS sequence"/>
</dbReference>
<dbReference type="InterPro" id="IPR001387">
    <property type="entry name" value="Cro/C1-type_HTH"/>
</dbReference>
<dbReference type="SMART" id="SM00530">
    <property type="entry name" value="HTH_XRE"/>
    <property type="match status" value="1"/>
</dbReference>
<dbReference type="Gene3D" id="1.10.260.40">
    <property type="entry name" value="lambda repressor-like DNA-binding domains"/>
    <property type="match status" value="1"/>
</dbReference>
<organism evidence="2">
    <name type="scientific">Xenorhabdus bovienii str. puntauvense</name>
    <dbReference type="NCBI Taxonomy" id="1398201"/>
    <lineage>
        <taxon>Bacteria</taxon>
        <taxon>Pseudomonadati</taxon>
        <taxon>Pseudomonadota</taxon>
        <taxon>Gammaproteobacteria</taxon>
        <taxon>Enterobacterales</taxon>
        <taxon>Morganellaceae</taxon>
        <taxon>Xenorhabdus</taxon>
    </lineage>
</organism>
<dbReference type="Pfam" id="PF01381">
    <property type="entry name" value="HTH_3"/>
    <property type="match status" value="1"/>
</dbReference>
<name>A0A077NF80_XENBV</name>
<evidence type="ECO:0000313" key="2">
    <source>
        <dbReference type="EMBL" id="CDG96495.1"/>
    </source>
</evidence>